<dbReference type="Proteomes" id="UP000537130">
    <property type="component" value="Unassembled WGS sequence"/>
</dbReference>
<accession>A0A7W4W7V9</accession>
<dbReference type="EMBL" id="JACHWY010000004">
    <property type="protein sequence ID" value="MBB3048900.1"/>
    <property type="molecule type" value="Genomic_DNA"/>
</dbReference>
<dbReference type="AlphaFoldDB" id="A0A7W4W7V9"/>
<evidence type="ECO:0000259" key="1">
    <source>
        <dbReference type="SMART" id="SM00953"/>
    </source>
</evidence>
<sequence>MPLFELTPFKAKPWRCVEHQATIATMNVVHGNLAKHDILESVLEDSKPALPEDTAGLHWLAATPFRYMRARESRWGRTGTRGIWYGALSQEVALRECIFHRRAFFDAYRGDKPHTLEMSLIQAKIDTPAAVDFTAPRYNRIRKKIEDPDDYSACHAKADVARKSGAHLIAYNSARTPDTASDRLCVAVMNPQAFSKPSIICEGKTVSLSVDDKRIRAYFNASRTTIEFSQESLDWQQHT</sequence>
<evidence type="ECO:0000313" key="3">
    <source>
        <dbReference type="Proteomes" id="UP000537130"/>
    </source>
</evidence>
<feature type="domain" description="RES" evidence="1">
    <location>
        <begin position="64"/>
        <end position="200"/>
    </location>
</feature>
<reference evidence="2 3" key="1">
    <citation type="submission" date="2020-08" db="EMBL/GenBank/DDBJ databases">
        <title>Genomic Encyclopedia of Type Strains, Phase III (KMG-III): the genomes of soil and plant-associated and newly described type strains.</title>
        <authorList>
            <person name="Whitman W."/>
        </authorList>
    </citation>
    <scope>NUCLEOTIDE SEQUENCE [LARGE SCALE GENOMIC DNA]</scope>
    <source>
        <strain evidence="2 3">CECT 8654</strain>
    </source>
</reference>
<evidence type="ECO:0000313" key="2">
    <source>
        <dbReference type="EMBL" id="MBB3048900.1"/>
    </source>
</evidence>
<keyword evidence="3" id="KW-1185">Reference proteome</keyword>
<protein>
    <recommendedName>
        <fullName evidence="1">RES domain-containing protein</fullName>
    </recommendedName>
</protein>
<comment type="caution">
    <text evidence="2">The sequence shown here is derived from an EMBL/GenBank/DDBJ whole genome shotgun (WGS) entry which is preliminary data.</text>
</comment>
<dbReference type="Pfam" id="PF08808">
    <property type="entry name" value="RES"/>
    <property type="match status" value="1"/>
</dbReference>
<dbReference type="SMART" id="SM00953">
    <property type="entry name" value="RES"/>
    <property type="match status" value="1"/>
</dbReference>
<gene>
    <name evidence="2" type="ORF">FHR99_003174</name>
</gene>
<name>A0A7W4W7V9_9GAMM</name>
<organism evidence="2 3">
    <name type="scientific">Litorivivens lipolytica</name>
    <dbReference type="NCBI Taxonomy" id="1524264"/>
    <lineage>
        <taxon>Bacteria</taxon>
        <taxon>Pseudomonadati</taxon>
        <taxon>Pseudomonadota</taxon>
        <taxon>Gammaproteobacteria</taxon>
        <taxon>Litorivivens</taxon>
    </lineage>
</organism>
<dbReference type="InterPro" id="IPR014914">
    <property type="entry name" value="RES_dom"/>
</dbReference>
<proteinExistence type="predicted"/>